<evidence type="ECO:0000313" key="16">
    <source>
        <dbReference type="Proteomes" id="UP001501459"/>
    </source>
</evidence>
<dbReference type="Proteomes" id="UP001501459">
    <property type="component" value="Unassembled WGS sequence"/>
</dbReference>
<evidence type="ECO:0000256" key="5">
    <source>
        <dbReference type="ARBA" id="ARBA00022840"/>
    </source>
</evidence>
<evidence type="ECO:0000256" key="1">
    <source>
        <dbReference type="ARBA" id="ARBA00022490"/>
    </source>
</evidence>
<dbReference type="Pfam" id="PF02875">
    <property type="entry name" value="Mur_ligase_C"/>
    <property type="match status" value="1"/>
</dbReference>
<dbReference type="InterPro" id="IPR004101">
    <property type="entry name" value="Mur_ligase_C"/>
</dbReference>
<evidence type="ECO:0000256" key="3">
    <source>
        <dbReference type="ARBA" id="ARBA00022618"/>
    </source>
</evidence>
<evidence type="ECO:0000256" key="8">
    <source>
        <dbReference type="ARBA" id="ARBA00023306"/>
    </source>
</evidence>
<organism evidence="15 16">
    <name type="scientific">Lentibacillus halophilus</name>
    <dbReference type="NCBI Taxonomy" id="295065"/>
    <lineage>
        <taxon>Bacteria</taxon>
        <taxon>Bacillati</taxon>
        <taxon>Bacillota</taxon>
        <taxon>Bacilli</taxon>
        <taxon>Bacillales</taxon>
        <taxon>Bacillaceae</taxon>
        <taxon>Lentibacillus</taxon>
    </lineage>
</organism>
<dbReference type="SUPFAM" id="SSF63418">
    <property type="entry name" value="MurE/MurF N-terminal domain"/>
    <property type="match status" value="1"/>
</dbReference>
<dbReference type="PANTHER" id="PTHR43024:SF1">
    <property type="entry name" value="UDP-N-ACETYLMURAMOYL-TRIPEPTIDE--D-ALANYL-D-ALANINE LIGASE"/>
    <property type="match status" value="1"/>
</dbReference>
<dbReference type="NCBIfam" id="TIGR01143">
    <property type="entry name" value="murF"/>
    <property type="match status" value="1"/>
</dbReference>
<proteinExistence type="inferred from homology"/>
<dbReference type="Pfam" id="PF08245">
    <property type="entry name" value="Mur_ligase_M"/>
    <property type="match status" value="1"/>
</dbReference>
<evidence type="ECO:0000256" key="4">
    <source>
        <dbReference type="ARBA" id="ARBA00022741"/>
    </source>
</evidence>
<feature type="domain" description="Mur ligase C-terminal" evidence="13">
    <location>
        <begin position="321"/>
        <end position="446"/>
    </location>
</feature>
<dbReference type="Gene3D" id="3.90.190.20">
    <property type="entry name" value="Mur ligase, C-terminal domain"/>
    <property type="match status" value="1"/>
</dbReference>
<dbReference type="HAMAP" id="MF_02019">
    <property type="entry name" value="MurF"/>
    <property type="match status" value="1"/>
</dbReference>
<keyword evidence="4 10" id="KW-0547">Nucleotide-binding</keyword>
<keyword evidence="2 10" id="KW-0436">Ligase</keyword>
<comment type="subcellular location">
    <subcellularLocation>
        <location evidence="10 11">Cytoplasm</location>
    </subcellularLocation>
</comment>
<dbReference type="EMBL" id="BAAADM010000054">
    <property type="protein sequence ID" value="GAA0445854.1"/>
    <property type="molecule type" value="Genomic_DNA"/>
</dbReference>
<evidence type="ECO:0000256" key="6">
    <source>
        <dbReference type="ARBA" id="ARBA00022960"/>
    </source>
</evidence>
<feature type="binding site" evidence="10">
    <location>
        <begin position="119"/>
        <end position="125"/>
    </location>
    <ligand>
        <name>ATP</name>
        <dbReference type="ChEBI" id="CHEBI:30616"/>
    </ligand>
</feature>
<dbReference type="InterPro" id="IPR005863">
    <property type="entry name" value="UDP-N-AcMur_synth"/>
</dbReference>
<dbReference type="EC" id="6.3.2.10" evidence="10 11"/>
<evidence type="ECO:0000256" key="2">
    <source>
        <dbReference type="ARBA" id="ARBA00022598"/>
    </source>
</evidence>
<reference evidence="15 16" key="1">
    <citation type="journal article" date="2019" name="Int. J. Syst. Evol. Microbiol.">
        <title>The Global Catalogue of Microorganisms (GCM) 10K type strain sequencing project: providing services to taxonomists for standard genome sequencing and annotation.</title>
        <authorList>
            <consortium name="The Broad Institute Genomics Platform"/>
            <consortium name="The Broad Institute Genome Sequencing Center for Infectious Disease"/>
            <person name="Wu L."/>
            <person name="Ma J."/>
        </authorList>
    </citation>
    <scope>NUCLEOTIDE SEQUENCE [LARGE SCALE GENOMIC DNA]</scope>
    <source>
        <strain evidence="15 16">JCM 12149</strain>
    </source>
</reference>
<dbReference type="SUPFAM" id="SSF53623">
    <property type="entry name" value="MurD-like peptide ligases, catalytic domain"/>
    <property type="match status" value="1"/>
</dbReference>
<keyword evidence="6 10" id="KW-0133">Cell shape</keyword>
<comment type="pathway">
    <text evidence="10 11">Cell wall biogenesis; peptidoglycan biosynthesis.</text>
</comment>
<dbReference type="PANTHER" id="PTHR43024">
    <property type="entry name" value="UDP-N-ACETYLMURAMOYL-TRIPEPTIDE--D-ALANYL-D-ALANINE LIGASE"/>
    <property type="match status" value="1"/>
</dbReference>
<dbReference type="GO" id="GO:0016874">
    <property type="term" value="F:ligase activity"/>
    <property type="evidence" value="ECO:0007669"/>
    <property type="project" value="UniProtKB-KW"/>
</dbReference>
<comment type="catalytic activity">
    <reaction evidence="10 11">
        <text>D-alanyl-D-alanine + UDP-N-acetyl-alpha-D-muramoyl-L-alanyl-gamma-D-glutamyl-meso-2,6-diaminopimelate + ATP = UDP-N-acetyl-alpha-D-muramoyl-L-alanyl-gamma-D-glutamyl-meso-2,6-diaminopimeloyl-D-alanyl-D-alanine + ADP + phosphate + H(+)</text>
        <dbReference type="Rhea" id="RHEA:28374"/>
        <dbReference type="ChEBI" id="CHEBI:15378"/>
        <dbReference type="ChEBI" id="CHEBI:30616"/>
        <dbReference type="ChEBI" id="CHEBI:43474"/>
        <dbReference type="ChEBI" id="CHEBI:57822"/>
        <dbReference type="ChEBI" id="CHEBI:61386"/>
        <dbReference type="ChEBI" id="CHEBI:83905"/>
        <dbReference type="ChEBI" id="CHEBI:456216"/>
        <dbReference type="EC" id="6.3.2.10"/>
    </reaction>
</comment>
<keyword evidence="3 10" id="KW-0132">Cell division</keyword>
<comment type="caution">
    <text evidence="15">The sequence shown here is derived from an EMBL/GenBank/DDBJ whole genome shotgun (WGS) entry which is preliminary data.</text>
</comment>
<feature type="domain" description="Mur ligase central" evidence="14">
    <location>
        <begin position="117"/>
        <end position="299"/>
    </location>
</feature>
<evidence type="ECO:0000259" key="13">
    <source>
        <dbReference type="Pfam" id="PF02875"/>
    </source>
</evidence>
<dbReference type="Gene3D" id="3.40.1390.10">
    <property type="entry name" value="MurE/MurF, N-terminal domain"/>
    <property type="match status" value="1"/>
</dbReference>
<dbReference type="InterPro" id="IPR036565">
    <property type="entry name" value="Mur-like_cat_sf"/>
</dbReference>
<evidence type="ECO:0000313" key="15">
    <source>
        <dbReference type="EMBL" id="GAA0445854.1"/>
    </source>
</evidence>
<keyword evidence="7 10" id="KW-0573">Peptidoglycan synthesis</keyword>
<dbReference type="SUPFAM" id="SSF53244">
    <property type="entry name" value="MurD-like peptide ligases, peptide-binding domain"/>
    <property type="match status" value="1"/>
</dbReference>
<evidence type="ECO:0000256" key="10">
    <source>
        <dbReference type="HAMAP-Rule" id="MF_02019"/>
    </source>
</evidence>
<comment type="function">
    <text evidence="10 11">Involved in cell wall formation. Catalyzes the final step in the synthesis of UDP-N-acetylmuramoyl-pentapeptide, the precursor of murein.</text>
</comment>
<evidence type="ECO:0000259" key="14">
    <source>
        <dbReference type="Pfam" id="PF08245"/>
    </source>
</evidence>
<dbReference type="Pfam" id="PF01225">
    <property type="entry name" value="Mur_ligase"/>
    <property type="match status" value="1"/>
</dbReference>
<dbReference type="InterPro" id="IPR013221">
    <property type="entry name" value="Mur_ligase_cen"/>
</dbReference>
<keyword evidence="9 10" id="KW-0961">Cell wall biogenesis/degradation</keyword>
<dbReference type="InterPro" id="IPR000713">
    <property type="entry name" value="Mur_ligase_N"/>
</dbReference>
<protein>
    <recommendedName>
        <fullName evidence="10 11">UDP-N-acetylmuramoyl-tripeptide--D-alanyl-D-alanine ligase</fullName>
        <ecNumber evidence="10 11">6.3.2.10</ecNumber>
    </recommendedName>
    <alternativeName>
        <fullName evidence="10">D-alanyl-D-alanine-adding enzyme</fullName>
    </alternativeName>
</protein>
<name>A0ABN0ZFL8_9BACI</name>
<evidence type="ECO:0000256" key="11">
    <source>
        <dbReference type="RuleBase" id="RU004136"/>
    </source>
</evidence>
<accession>A0ABN0ZFL8</accession>
<evidence type="ECO:0000259" key="12">
    <source>
        <dbReference type="Pfam" id="PF01225"/>
    </source>
</evidence>
<evidence type="ECO:0000256" key="7">
    <source>
        <dbReference type="ARBA" id="ARBA00022984"/>
    </source>
</evidence>
<keyword evidence="16" id="KW-1185">Reference proteome</keyword>
<dbReference type="InterPro" id="IPR036615">
    <property type="entry name" value="Mur_ligase_C_dom_sf"/>
</dbReference>
<keyword evidence="1 10" id="KW-0963">Cytoplasm</keyword>
<dbReference type="InterPro" id="IPR035911">
    <property type="entry name" value="MurE/MurF_N"/>
</dbReference>
<keyword evidence="8 10" id="KW-0131">Cell cycle</keyword>
<evidence type="ECO:0000256" key="9">
    <source>
        <dbReference type="ARBA" id="ARBA00023316"/>
    </source>
</evidence>
<dbReference type="RefSeq" id="WP_343753545.1">
    <property type="nucleotide sequence ID" value="NZ_BAAADM010000054.1"/>
</dbReference>
<dbReference type="Gene3D" id="3.40.1190.10">
    <property type="entry name" value="Mur-like, catalytic domain"/>
    <property type="match status" value="1"/>
</dbReference>
<feature type="domain" description="Mur ligase N-terminal catalytic" evidence="12">
    <location>
        <begin position="33"/>
        <end position="107"/>
    </location>
</feature>
<keyword evidence="5 10" id="KW-0067">ATP-binding</keyword>
<gene>
    <name evidence="10" type="primary">murF</name>
    <name evidence="15" type="ORF">GCM10008983_24420</name>
</gene>
<sequence length="461" mass="50239">MLFTTGWLTTLFSDHQGGPSPNSPSDGIAIDDVVTDSRKDMHHSLFVPLSGAHFDGHDYVKEALRHGAVATLWEKGKPLPDDVPADFPVFFVEDTLTALQQLASAYRQKIDPLVIGVTGSNGKTTTKDLIAAVTSETYRTHATQGNWNNHIGLPLTILSMPAQTDVLVVEMGMNHSGEIETLTGIAKPDYGVITNIGESHIAQLGSREAIAAAKMEIIRGMPGDGYLIIDGDEPLLQKTTWHGPTILCGFHSSNDTVIQNVTLTNQHTEFQLNHETDVYSIPLPGSHHALNATFAVTVARRLKIPDHTIKTALGTLEWTSMRFEFLDGMNGSAIINDAYNASPTSMKAAIDVVKQMEGFNRKVLVLGDMFELGKDAINLHQSAASGIDESIDAVFTFGEQATSITEAVRERTDKIDNRHFTSGETLLQAIDSYMAQGTLILFKASRGMQFESYIEQIAEST</sequence>
<dbReference type="InterPro" id="IPR051046">
    <property type="entry name" value="MurCDEF_CellWall_CoF430Synth"/>
</dbReference>
<comment type="similarity">
    <text evidence="10">Belongs to the MurCDEF family. MurF subfamily.</text>
</comment>